<dbReference type="PANTHER" id="PTHR30472:SF41">
    <property type="entry name" value="TRANSPORT SYSTEM PERMEASE PROTEIN"/>
    <property type="match status" value="1"/>
</dbReference>
<keyword evidence="7 8" id="KW-0472">Membrane</keyword>
<evidence type="ECO:0000256" key="2">
    <source>
        <dbReference type="ARBA" id="ARBA00007935"/>
    </source>
</evidence>
<evidence type="ECO:0000256" key="5">
    <source>
        <dbReference type="ARBA" id="ARBA00022692"/>
    </source>
</evidence>
<dbReference type="GO" id="GO:0005886">
    <property type="term" value="C:plasma membrane"/>
    <property type="evidence" value="ECO:0007669"/>
    <property type="project" value="UniProtKB-SubCell"/>
</dbReference>
<evidence type="ECO:0000256" key="1">
    <source>
        <dbReference type="ARBA" id="ARBA00004651"/>
    </source>
</evidence>
<feature type="transmembrane region" description="Helical" evidence="8">
    <location>
        <begin position="110"/>
        <end position="131"/>
    </location>
</feature>
<dbReference type="GO" id="GO:0033214">
    <property type="term" value="P:siderophore-iron import into cell"/>
    <property type="evidence" value="ECO:0007669"/>
    <property type="project" value="TreeGrafter"/>
</dbReference>
<keyword evidence="6 8" id="KW-1133">Transmembrane helix</keyword>
<dbReference type="InterPro" id="IPR037294">
    <property type="entry name" value="ABC_BtuC-like"/>
</dbReference>
<comment type="subcellular location">
    <subcellularLocation>
        <location evidence="1">Cell membrane</location>
        <topology evidence="1">Multi-pass membrane protein</topology>
    </subcellularLocation>
</comment>
<dbReference type="Pfam" id="PF01032">
    <property type="entry name" value="FecCD"/>
    <property type="match status" value="1"/>
</dbReference>
<organism evidence="9">
    <name type="scientific">marine sediment metagenome</name>
    <dbReference type="NCBI Taxonomy" id="412755"/>
    <lineage>
        <taxon>unclassified sequences</taxon>
        <taxon>metagenomes</taxon>
        <taxon>ecological metagenomes</taxon>
    </lineage>
</organism>
<keyword evidence="3" id="KW-0813">Transport</keyword>
<dbReference type="SUPFAM" id="SSF81345">
    <property type="entry name" value="ABC transporter involved in vitamin B12 uptake, BtuC"/>
    <property type="match status" value="1"/>
</dbReference>
<dbReference type="AlphaFoldDB" id="X1URQ5"/>
<comment type="similarity">
    <text evidence="2">Belongs to the binding-protein-dependent transport system permease family. FecCD subfamily.</text>
</comment>
<comment type="caution">
    <text evidence="9">The sequence shown here is derived from an EMBL/GenBank/DDBJ whole genome shotgun (WGS) entry which is preliminary data.</text>
</comment>
<feature type="transmembrane region" description="Helical" evidence="8">
    <location>
        <begin position="76"/>
        <end position="98"/>
    </location>
</feature>
<evidence type="ECO:0008006" key="10">
    <source>
        <dbReference type="Google" id="ProtNLM"/>
    </source>
</evidence>
<sequence length="189" mass="19569">MNYEASPGQGKNKGTKRNKVQEFQIRLNPYSPIVLAAVLIAVFLLELSTGSVKIPLNDIFKILFGAQPERASWARIFFLFRLPKAITAGLAGAGLAVSGLQMQTLFRNPLAGPSILGIGSGAGLGVALVVLSASAGGAAEFLEGLGLLGDLGIVLSASLGSAAVLLLVLIVSRRVKSVMTLLILGLLFG</sequence>
<evidence type="ECO:0000256" key="3">
    <source>
        <dbReference type="ARBA" id="ARBA00022448"/>
    </source>
</evidence>
<keyword evidence="5 8" id="KW-0812">Transmembrane</keyword>
<evidence type="ECO:0000313" key="9">
    <source>
        <dbReference type="EMBL" id="GAJ02561.1"/>
    </source>
</evidence>
<dbReference type="Gene3D" id="1.10.3470.10">
    <property type="entry name" value="ABC transporter involved in vitamin B12 uptake, BtuC"/>
    <property type="match status" value="1"/>
</dbReference>
<evidence type="ECO:0000256" key="6">
    <source>
        <dbReference type="ARBA" id="ARBA00022989"/>
    </source>
</evidence>
<evidence type="ECO:0000256" key="8">
    <source>
        <dbReference type="SAM" id="Phobius"/>
    </source>
</evidence>
<proteinExistence type="inferred from homology"/>
<dbReference type="PANTHER" id="PTHR30472">
    <property type="entry name" value="FERRIC ENTEROBACTIN TRANSPORT SYSTEM PERMEASE PROTEIN"/>
    <property type="match status" value="1"/>
</dbReference>
<protein>
    <recommendedName>
        <fullName evidence="10">Iron ABC transporter permease</fullName>
    </recommendedName>
</protein>
<keyword evidence="4" id="KW-1003">Cell membrane</keyword>
<feature type="transmembrane region" description="Helical" evidence="8">
    <location>
        <begin position="33"/>
        <end position="56"/>
    </location>
</feature>
<dbReference type="InterPro" id="IPR000522">
    <property type="entry name" value="ABC_transptr_permease_BtuC"/>
</dbReference>
<gene>
    <name evidence="9" type="ORF">S12H4_28391</name>
</gene>
<reference evidence="9" key="1">
    <citation type="journal article" date="2014" name="Front. Microbiol.">
        <title>High frequency of phylogenetically diverse reductive dehalogenase-homologous genes in deep subseafloor sedimentary metagenomes.</title>
        <authorList>
            <person name="Kawai M."/>
            <person name="Futagami T."/>
            <person name="Toyoda A."/>
            <person name="Takaki Y."/>
            <person name="Nishi S."/>
            <person name="Hori S."/>
            <person name="Arai W."/>
            <person name="Tsubouchi T."/>
            <person name="Morono Y."/>
            <person name="Uchiyama I."/>
            <person name="Ito T."/>
            <person name="Fujiyama A."/>
            <person name="Inagaki F."/>
            <person name="Takami H."/>
        </authorList>
    </citation>
    <scope>NUCLEOTIDE SEQUENCE</scope>
    <source>
        <strain evidence="9">Expedition CK06-06</strain>
    </source>
</reference>
<name>X1URQ5_9ZZZZ</name>
<accession>X1URQ5</accession>
<evidence type="ECO:0000256" key="4">
    <source>
        <dbReference type="ARBA" id="ARBA00022475"/>
    </source>
</evidence>
<feature type="non-terminal residue" evidence="9">
    <location>
        <position position="189"/>
    </location>
</feature>
<evidence type="ECO:0000256" key="7">
    <source>
        <dbReference type="ARBA" id="ARBA00023136"/>
    </source>
</evidence>
<dbReference type="GO" id="GO:0022857">
    <property type="term" value="F:transmembrane transporter activity"/>
    <property type="evidence" value="ECO:0007669"/>
    <property type="project" value="InterPro"/>
</dbReference>
<dbReference type="EMBL" id="BARW01016280">
    <property type="protein sequence ID" value="GAJ02561.1"/>
    <property type="molecule type" value="Genomic_DNA"/>
</dbReference>
<feature type="transmembrane region" description="Helical" evidence="8">
    <location>
        <begin position="151"/>
        <end position="171"/>
    </location>
</feature>